<dbReference type="RefSeq" id="XP_047738313.1">
    <property type="nucleotide sequence ID" value="XM_047882357.1"/>
</dbReference>
<dbReference type="PANTHER" id="PTHR12231:SF220">
    <property type="entry name" value="LACHESIN"/>
    <property type="match status" value="1"/>
</dbReference>
<evidence type="ECO:0000256" key="7">
    <source>
        <dbReference type="ARBA" id="ARBA00023180"/>
    </source>
</evidence>
<dbReference type="Gene3D" id="2.60.40.10">
    <property type="entry name" value="Immunoglobulins"/>
    <property type="match status" value="3"/>
</dbReference>
<feature type="domain" description="Ig-like" evidence="10">
    <location>
        <begin position="129"/>
        <end position="215"/>
    </location>
</feature>
<dbReference type="CTD" id="36363"/>
<evidence type="ECO:0000256" key="4">
    <source>
        <dbReference type="ARBA" id="ARBA00022737"/>
    </source>
</evidence>
<accession>A0A979FMN0</accession>
<dbReference type="InterPro" id="IPR051170">
    <property type="entry name" value="Neural/epithelial_adhesion"/>
</dbReference>
<dbReference type="InterPro" id="IPR003599">
    <property type="entry name" value="Ig_sub"/>
</dbReference>
<keyword evidence="6" id="KW-1015">Disulfide bond</keyword>
<keyword evidence="7" id="KW-0325">Glycoprotein</keyword>
<evidence type="ECO:0000256" key="3">
    <source>
        <dbReference type="ARBA" id="ARBA00022729"/>
    </source>
</evidence>
<evidence type="ECO:0000313" key="12">
    <source>
        <dbReference type="RefSeq" id="XP_047738313.1"/>
    </source>
</evidence>
<dbReference type="Pfam" id="PF07686">
    <property type="entry name" value="V-set"/>
    <property type="match status" value="1"/>
</dbReference>
<dbReference type="GO" id="GO:0098609">
    <property type="term" value="P:cell-cell adhesion"/>
    <property type="evidence" value="ECO:0007669"/>
    <property type="project" value="UniProtKB-ARBA"/>
</dbReference>
<keyword evidence="2" id="KW-1003">Cell membrane</keyword>
<evidence type="ECO:0000256" key="8">
    <source>
        <dbReference type="ARBA" id="ARBA00023319"/>
    </source>
</evidence>
<keyword evidence="11" id="KW-1185">Reference proteome</keyword>
<keyword evidence="3 9" id="KW-0732">Signal</keyword>
<dbReference type="SUPFAM" id="SSF48726">
    <property type="entry name" value="Immunoglobulin"/>
    <property type="match status" value="3"/>
</dbReference>
<dbReference type="FunFam" id="2.60.40.10:FF:000005">
    <property type="entry name" value="Neuronal cell adhesion molecule"/>
    <property type="match status" value="1"/>
</dbReference>
<dbReference type="Pfam" id="PF13927">
    <property type="entry name" value="Ig_3"/>
    <property type="match status" value="1"/>
</dbReference>
<comment type="subcellular location">
    <subcellularLocation>
        <location evidence="1">Cell membrane</location>
    </subcellularLocation>
</comment>
<evidence type="ECO:0000256" key="9">
    <source>
        <dbReference type="SAM" id="SignalP"/>
    </source>
</evidence>
<evidence type="ECO:0000256" key="6">
    <source>
        <dbReference type="ARBA" id="ARBA00023157"/>
    </source>
</evidence>
<dbReference type="GeneID" id="108673398"/>
<evidence type="ECO:0000256" key="1">
    <source>
        <dbReference type="ARBA" id="ARBA00004236"/>
    </source>
</evidence>
<dbReference type="InterPro" id="IPR007110">
    <property type="entry name" value="Ig-like_dom"/>
</dbReference>
<gene>
    <name evidence="12" type="primary">LOC108673398</name>
</gene>
<dbReference type="Proteomes" id="UP000694843">
    <property type="component" value="Unplaced"/>
</dbReference>
<keyword evidence="5" id="KW-0472">Membrane</keyword>
<evidence type="ECO:0000313" key="11">
    <source>
        <dbReference type="Proteomes" id="UP000694843"/>
    </source>
</evidence>
<keyword evidence="8" id="KW-0393">Immunoglobulin domain</keyword>
<evidence type="ECO:0000259" key="10">
    <source>
        <dbReference type="PROSITE" id="PS50835"/>
    </source>
</evidence>
<dbReference type="SMART" id="SM00408">
    <property type="entry name" value="IGc2"/>
    <property type="match status" value="3"/>
</dbReference>
<feature type="domain" description="Ig-like" evidence="10">
    <location>
        <begin position="20"/>
        <end position="118"/>
    </location>
</feature>
<dbReference type="GO" id="GO:0005886">
    <property type="term" value="C:plasma membrane"/>
    <property type="evidence" value="ECO:0007669"/>
    <property type="project" value="UniProtKB-SubCell"/>
</dbReference>
<keyword evidence="4" id="KW-0677">Repeat</keyword>
<dbReference type="InterPro" id="IPR036179">
    <property type="entry name" value="Ig-like_dom_sf"/>
</dbReference>
<name>A0A979FMN0_HYAAZ</name>
<dbReference type="PANTHER" id="PTHR12231">
    <property type="entry name" value="CTX-RELATED TYPE I TRANSMEMBRANE PROTEIN"/>
    <property type="match status" value="1"/>
</dbReference>
<dbReference type="SMART" id="SM00409">
    <property type="entry name" value="IG"/>
    <property type="match status" value="3"/>
</dbReference>
<dbReference type="InterPro" id="IPR003598">
    <property type="entry name" value="Ig_sub2"/>
</dbReference>
<dbReference type="InterPro" id="IPR013783">
    <property type="entry name" value="Ig-like_fold"/>
</dbReference>
<organism evidence="11 12">
    <name type="scientific">Hyalella azteca</name>
    <name type="common">Amphipod</name>
    <dbReference type="NCBI Taxonomy" id="294128"/>
    <lineage>
        <taxon>Eukaryota</taxon>
        <taxon>Metazoa</taxon>
        <taxon>Ecdysozoa</taxon>
        <taxon>Arthropoda</taxon>
        <taxon>Crustacea</taxon>
        <taxon>Multicrustacea</taxon>
        <taxon>Malacostraca</taxon>
        <taxon>Eumalacostraca</taxon>
        <taxon>Peracarida</taxon>
        <taxon>Amphipoda</taxon>
        <taxon>Senticaudata</taxon>
        <taxon>Talitrida</taxon>
        <taxon>Talitroidea</taxon>
        <taxon>Hyalellidae</taxon>
        <taxon>Hyalella</taxon>
    </lineage>
</organism>
<feature type="signal peptide" evidence="9">
    <location>
        <begin position="1"/>
        <end position="16"/>
    </location>
</feature>
<sequence>MIAAVLVLFLTHTALAVRTPTISWITKEQIVDIGSSVQLECSVQYSVDYPVLWIKKGSDETQDLPISSGPTLILREPRYSLRHDTGSSTYILQIKDLQESDGGEYLCQVLISRTNRVTATVNLLVRRPPYILDNSTRTVVVSDGDSVKLECYAGGVPTPSISWRRENNAILPTGGSIFKGNILMIPSVRKEDRGTYYCIADNGVSRGDRRNINVEVQFAPVVEATRPRVYQAMQYDMDLECHVEAYPPAAIVWIFRQESIVNNRDYRVSQFTTADEFTDTTLRVITIEQNQFGNYTCRATNKLGQSSATVTLIESAVPNIRYPGLLTRSSGAATAGAAFPSSSCDRCCYWCWWCWCALLVLVVSSAGVL</sequence>
<feature type="chain" id="PRO_5037777829" evidence="9">
    <location>
        <begin position="17"/>
        <end position="369"/>
    </location>
</feature>
<protein>
    <submittedName>
        <fullName evidence="12">Lachesin-like isoform X1</fullName>
    </submittedName>
</protein>
<dbReference type="PROSITE" id="PS50835">
    <property type="entry name" value="IG_LIKE"/>
    <property type="match status" value="3"/>
</dbReference>
<dbReference type="InterPro" id="IPR013106">
    <property type="entry name" value="Ig_V-set"/>
</dbReference>
<reference evidence="12" key="1">
    <citation type="submission" date="2025-08" db="UniProtKB">
        <authorList>
            <consortium name="RefSeq"/>
        </authorList>
    </citation>
    <scope>IDENTIFICATION</scope>
    <source>
        <tissue evidence="12">Whole organism</tissue>
    </source>
</reference>
<dbReference type="OrthoDB" id="10010359at2759"/>
<evidence type="ECO:0000256" key="2">
    <source>
        <dbReference type="ARBA" id="ARBA00022475"/>
    </source>
</evidence>
<dbReference type="Pfam" id="PF07679">
    <property type="entry name" value="I-set"/>
    <property type="match status" value="1"/>
</dbReference>
<proteinExistence type="predicted"/>
<dbReference type="GO" id="GO:0043005">
    <property type="term" value="C:neuron projection"/>
    <property type="evidence" value="ECO:0007669"/>
    <property type="project" value="TreeGrafter"/>
</dbReference>
<dbReference type="AlphaFoldDB" id="A0A979FMN0"/>
<feature type="domain" description="Ig-like" evidence="10">
    <location>
        <begin position="220"/>
        <end position="311"/>
    </location>
</feature>
<dbReference type="InterPro" id="IPR013098">
    <property type="entry name" value="Ig_I-set"/>
</dbReference>
<evidence type="ECO:0000256" key="5">
    <source>
        <dbReference type="ARBA" id="ARBA00023136"/>
    </source>
</evidence>